<dbReference type="InterPro" id="IPR005836">
    <property type="entry name" value="ADP_Glu_pyroP_CS"/>
</dbReference>
<dbReference type="Gene3D" id="2.160.10.10">
    <property type="entry name" value="Hexapeptide repeat proteins"/>
    <property type="match status" value="1"/>
</dbReference>
<evidence type="ECO:0000256" key="1">
    <source>
        <dbReference type="ARBA" id="ARBA00010443"/>
    </source>
</evidence>
<dbReference type="GO" id="GO:0008878">
    <property type="term" value="F:glucose-1-phosphate adenylyltransferase activity"/>
    <property type="evidence" value="ECO:0007669"/>
    <property type="project" value="UniProtKB-UniRule"/>
</dbReference>
<keyword evidence="6 9" id="KW-0067">ATP-binding</keyword>
<dbReference type="PROSITE" id="PS00810">
    <property type="entry name" value="ADP_GLC_PYROPHOSPH_3"/>
    <property type="match status" value="1"/>
</dbReference>
<dbReference type="PROSITE" id="PS00809">
    <property type="entry name" value="ADP_GLC_PYROPHOSPH_2"/>
    <property type="match status" value="1"/>
</dbReference>
<dbReference type="InterPro" id="IPR011004">
    <property type="entry name" value="Trimer_LpxA-like_sf"/>
</dbReference>
<dbReference type="GO" id="GO:0005978">
    <property type="term" value="P:glycogen biosynthetic process"/>
    <property type="evidence" value="ECO:0007669"/>
    <property type="project" value="UniProtKB-UniRule"/>
</dbReference>
<feature type="binding site" evidence="9">
    <location>
        <position position="164"/>
    </location>
    <ligand>
        <name>alpha-D-glucose 1-phosphate</name>
        <dbReference type="ChEBI" id="CHEBI:58601"/>
    </ligand>
</feature>
<feature type="binding site" evidence="9">
    <location>
        <position position="190"/>
    </location>
    <ligand>
        <name>alpha-D-glucose 1-phosphate</name>
        <dbReference type="ChEBI" id="CHEBI:58601"/>
    </ligand>
</feature>
<dbReference type="AlphaFoldDB" id="A0A2P2BSG1"/>
<feature type="domain" description="Nucleotidyl transferase" evidence="10">
    <location>
        <begin position="7"/>
        <end position="259"/>
    </location>
</feature>
<evidence type="ECO:0000256" key="6">
    <source>
        <dbReference type="ARBA" id="ARBA00022840"/>
    </source>
</evidence>
<dbReference type="Pfam" id="PF24894">
    <property type="entry name" value="Hexapep_GlmU"/>
    <property type="match status" value="1"/>
</dbReference>
<feature type="binding site" evidence="9">
    <location>
        <position position="99"/>
    </location>
    <ligand>
        <name>alpha-D-glucose 1-phosphate</name>
        <dbReference type="ChEBI" id="CHEBI:58601"/>
    </ligand>
</feature>
<feature type="domain" description="Glucose-1-phosphate adenylyltransferase/Bifunctional protein GlmU-like C-terminal hexapeptide" evidence="11">
    <location>
        <begin position="288"/>
        <end position="358"/>
    </location>
</feature>
<comment type="subunit">
    <text evidence="9">Homotetramer.</text>
</comment>
<evidence type="ECO:0000259" key="10">
    <source>
        <dbReference type="Pfam" id="PF00483"/>
    </source>
</evidence>
<evidence type="ECO:0000256" key="7">
    <source>
        <dbReference type="ARBA" id="ARBA00023056"/>
    </source>
</evidence>
<dbReference type="Proteomes" id="UP000245695">
    <property type="component" value="Chromosome 1"/>
</dbReference>
<name>A0A2P2BSG1_9FIRM</name>
<feature type="site" description="Could play a key role in the communication between the regulatory and the substrate sites" evidence="9">
    <location>
        <position position="98"/>
    </location>
</feature>
<feature type="site" description="Could play a key role in the communication between the regulatory and the substrate sites" evidence="9">
    <location>
        <position position="59"/>
    </location>
</feature>
<dbReference type="EC" id="2.7.7.27" evidence="9"/>
<dbReference type="PANTHER" id="PTHR43523">
    <property type="entry name" value="GLUCOSE-1-PHOSPHATE ADENYLYLTRANSFERASE-RELATED"/>
    <property type="match status" value="1"/>
</dbReference>
<comment type="similarity">
    <text evidence="1 9">Belongs to the bacterial/plant glucose-1-phosphate adenylyltransferase family.</text>
</comment>
<keyword evidence="2 9" id="KW-0321">Glycogen metabolism</keyword>
<dbReference type="InterPro" id="IPR011831">
    <property type="entry name" value="ADP-Glc_PPase"/>
</dbReference>
<proteinExistence type="inferred from homology"/>
<accession>A0A2P2BSG1</accession>
<keyword evidence="5 9" id="KW-0547">Nucleotide-binding</keyword>
<dbReference type="SUPFAM" id="SSF53448">
    <property type="entry name" value="Nucleotide-diphospho-sugar transferases"/>
    <property type="match status" value="1"/>
</dbReference>
<dbReference type="GO" id="GO:0005524">
    <property type="term" value="F:ATP binding"/>
    <property type="evidence" value="ECO:0007669"/>
    <property type="project" value="UniProtKB-KW"/>
</dbReference>
<dbReference type="InterPro" id="IPR029044">
    <property type="entry name" value="Nucleotide-diphossugar_trans"/>
</dbReference>
<evidence type="ECO:0000256" key="9">
    <source>
        <dbReference type="HAMAP-Rule" id="MF_00624"/>
    </source>
</evidence>
<feature type="binding site" evidence="9">
    <location>
        <begin position="179"/>
        <end position="180"/>
    </location>
    <ligand>
        <name>alpha-D-glucose 1-phosphate</name>
        <dbReference type="ChEBI" id="CHEBI:58601"/>
    </ligand>
</feature>
<dbReference type="Pfam" id="PF00483">
    <property type="entry name" value="NTP_transferase"/>
    <property type="match status" value="1"/>
</dbReference>
<comment type="catalytic activity">
    <reaction evidence="9">
        <text>alpha-D-glucose 1-phosphate + ATP + H(+) = ADP-alpha-D-glucose + diphosphate</text>
        <dbReference type="Rhea" id="RHEA:12120"/>
        <dbReference type="ChEBI" id="CHEBI:15378"/>
        <dbReference type="ChEBI" id="CHEBI:30616"/>
        <dbReference type="ChEBI" id="CHEBI:33019"/>
        <dbReference type="ChEBI" id="CHEBI:57498"/>
        <dbReference type="ChEBI" id="CHEBI:58601"/>
        <dbReference type="EC" id="2.7.7.27"/>
    </reaction>
</comment>
<evidence type="ECO:0000313" key="12">
    <source>
        <dbReference type="EMBL" id="CEI71914.1"/>
    </source>
</evidence>
<comment type="pathway">
    <text evidence="9">Glycan biosynthesis; glycogen biosynthesis.</text>
</comment>
<dbReference type="InterPro" id="IPR023049">
    <property type="entry name" value="GlgC_bac"/>
</dbReference>
<evidence type="ECO:0000256" key="4">
    <source>
        <dbReference type="ARBA" id="ARBA00022695"/>
    </source>
</evidence>
<gene>
    <name evidence="9" type="primary">glgC</name>
    <name evidence="12" type="ORF">FRIFI_0366</name>
</gene>
<organism evidence="12 13">
    <name type="scientific">Romboutsia hominis</name>
    <dbReference type="NCBI Taxonomy" id="1507512"/>
    <lineage>
        <taxon>Bacteria</taxon>
        <taxon>Bacillati</taxon>
        <taxon>Bacillota</taxon>
        <taxon>Clostridia</taxon>
        <taxon>Peptostreptococcales</taxon>
        <taxon>Peptostreptococcaceae</taxon>
        <taxon>Romboutsia</taxon>
    </lineage>
</organism>
<evidence type="ECO:0000256" key="3">
    <source>
        <dbReference type="ARBA" id="ARBA00022679"/>
    </source>
</evidence>
<reference evidence="12 13" key="1">
    <citation type="submission" date="2014-09" db="EMBL/GenBank/DDBJ databases">
        <authorList>
            <person name="Hornung B.V."/>
        </authorList>
    </citation>
    <scope>NUCLEOTIDE SEQUENCE [LARGE SCALE GENOMIC DNA]</scope>
    <source>
        <strain evidence="12 13">FRIFI</strain>
    </source>
</reference>
<evidence type="ECO:0000313" key="13">
    <source>
        <dbReference type="Proteomes" id="UP000245695"/>
    </source>
</evidence>
<evidence type="ECO:0000259" key="11">
    <source>
        <dbReference type="Pfam" id="PF24894"/>
    </source>
</evidence>
<dbReference type="CDD" id="cd02508">
    <property type="entry name" value="ADP_Glucose_PP"/>
    <property type="match status" value="1"/>
</dbReference>
<keyword evidence="8 9" id="KW-0119">Carbohydrate metabolism</keyword>
<dbReference type="Gene3D" id="3.90.550.10">
    <property type="entry name" value="Spore Coat Polysaccharide Biosynthesis Protein SpsA, Chain A"/>
    <property type="match status" value="1"/>
</dbReference>
<dbReference type="NCBIfam" id="TIGR02091">
    <property type="entry name" value="glgC"/>
    <property type="match status" value="1"/>
</dbReference>
<dbReference type="HAMAP" id="MF_00624">
    <property type="entry name" value="GlgC"/>
    <property type="match status" value="1"/>
</dbReference>
<dbReference type="UniPathway" id="UPA00164"/>
<keyword evidence="7 9" id="KW-0320">Glycogen biosynthesis</keyword>
<evidence type="ECO:0000256" key="8">
    <source>
        <dbReference type="ARBA" id="ARBA00023277"/>
    </source>
</evidence>
<dbReference type="PANTHER" id="PTHR43523:SF2">
    <property type="entry name" value="GLUCOSE-1-PHOSPHATE ADENYLYLTRANSFERASE"/>
    <property type="match status" value="1"/>
</dbReference>
<sequence>MKKDILAMILAGGQGSRLGVFTKRIAKPAVSFGGKYRIIDFVLSNCTNSGIDTVGVLTQYRPLILNSHIGIGSHWDLDRINGGVYILPPYMNEKEGSWYRGTAHAIHQNMSFIDDYNPEYILILSGDHIYKMDYNKMLNYHIEKKSKATIAVIEVGWDEASRFGIMNTKEDGSIYEFEEKPKNPKSNLASMGVYIFEWKMLRKYFIKSEKENLNYDDFGKDLIPKMLEDKVDMFAYPFKGYWRDVGTIESLWEANMDLIRSKEVLNLQDPKWKIYTNTMAMPPQYIGKNSNINESLVADGCVVLGDVKSSVLSHGVTIGENSNISDSVIMPNVTIGKNVVIEKAMIGEGAVIKDNVIIRECEKINVISEYDIVDEELISEGVM</sequence>
<dbReference type="NCBIfam" id="NF003670">
    <property type="entry name" value="PRK05293.1"/>
    <property type="match status" value="1"/>
</dbReference>
<dbReference type="CDD" id="cd04651">
    <property type="entry name" value="LbH_G1P_AT_C"/>
    <property type="match status" value="1"/>
</dbReference>
<protein>
    <recommendedName>
        <fullName evidence="9">Glucose-1-phosphate adenylyltransferase</fullName>
        <ecNumber evidence="9">2.7.7.27</ecNumber>
    </recommendedName>
    <alternativeName>
        <fullName evidence="9">ADP-glucose pyrophosphorylase</fullName>
        <shortName evidence="9">ADPGlc PPase</shortName>
    </alternativeName>
    <alternativeName>
        <fullName evidence="9">ADP-glucose synthase</fullName>
    </alternativeName>
</protein>
<keyword evidence="13" id="KW-1185">Reference proteome</keyword>
<dbReference type="SUPFAM" id="SSF51161">
    <property type="entry name" value="Trimeric LpxA-like enzymes"/>
    <property type="match status" value="1"/>
</dbReference>
<keyword evidence="3 9" id="KW-0808">Transferase</keyword>
<keyword evidence="4 9" id="KW-0548">Nucleotidyltransferase</keyword>
<evidence type="ECO:0000256" key="5">
    <source>
        <dbReference type="ARBA" id="ARBA00022741"/>
    </source>
</evidence>
<evidence type="ECO:0000256" key="2">
    <source>
        <dbReference type="ARBA" id="ARBA00022600"/>
    </source>
</evidence>
<comment type="function">
    <text evidence="9">Involved in the biosynthesis of ADP-glucose, a building block required for the elongation reactions to produce glycogen. Catalyzes the reaction between ATP and alpha-D-glucose 1-phosphate (G1P) to produce pyrophosphate and ADP-Glc.</text>
</comment>
<dbReference type="EMBL" id="LN650648">
    <property type="protein sequence ID" value="CEI71914.1"/>
    <property type="molecule type" value="Genomic_DNA"/>
</dbReference>
<dbReference type="InterPro" id="IPR056818">
    <property type="entry name" value="GlmU/GlgC-like_hexapep"/>
</dbReference>
<dbReference type="KEGG" id="rhom:FRIFI_0366"/>
<dbReference type="InterPro" id="IPR005835">
    <property type="entry name" value="NTP_transferase_dom"/>
</dbReference>
<dbReference type="RefSeq" id="WP_166504843.1">
    <property type="nucleotide sequence ID" value="NZ_FJTZ01000011.1"/>
</dbReference>